<evidence type="ECO:0000256" key="5">
    <source>
        <dbReference type="SAM" id="MobiDB-lite"/>
    </source>
</evidence>
<dbReference type="GO" id="GO:0005524">
    <property type="term" value="F:ATP binding"/>
    <property type="evidence" value="ECO:0007669"/>
    <property type="project" value="UniProtKB-KW"/>
</dbReference>
<dbReference type="InterPro" id="IPR003439">
    <property type="entry name" value="ABC_transporter-like_ATP-bd"/>
</dbReference>
<evidence type="ECO:0000256" key="1">
    <source>
        <dbReference type="ARBA" id="ARBA00005417"/>
    </source>
</evidence>
<dbReference type="CDD" id="cd03257">
    <property type="entry name" value="ABC_NikE_OppD_transporters"/>
    <property type="match status" value="1"/>
</dbReference>
<dbReference type="PANTHER" id="PTHR43776:SF7">
    <property type="entry name" value="D,D-DIPEPTIDE TRANSPORT ATP-BINDING PROTEIN DDPF-RELATED"/>
    <property type="match status" value="1"/>
</dbReference>
<accession>A0A7Y0QIN7</accession>
<gene>
    <name evidence="7" type="ORF">HIR71_09815</name>
</gene>
<evidence type="ECO:0000259" key="6">
    <source>
        <dbReference type="PROSITE" id="PS50893"/>
    </source>
</evidence>
<dbReference type="PROSITE" id="PS50893">
    <property type="entry name" value="ABC_TRANSPORTER_2"/>
    <property type="match status" value="1"/>
</dbReference>
<dbReference type="AlphaFoldDB" id="A0A7Y0QIN7"/>
<dbReference type="InterPro" id="IPR027417">
    <property type="entry name" value="P-loop_NTPase"/>
</dbReference>
<dbReference type="SMART" id="SM00382">
    <property type="entry name" value="AAA"/>
    <property type="match status" value="1"/>
</dbReference>
<dbReference type="GO" id="GO:0055085">
    <property type="term" value="P:transmembrane transport"/>
    <property type="evidence" value="ECO:0007669"/>
    <property type="project" value="UniProtKB-ARBA"/>
</dbReference>
<evidence type="ECO:0000256" key="4">
    <source>
        <dbReference type="ARBA" id="ARBA00022840"/>
    </source>
</evidence>
<dbReference type="PANTHER" id="PTHR43776">
    <property type="entry name" value="TRANSPORT ATP-BINDING PROTEIN"/>
    <property type="match status" value="1"/>
</dbReference>
<reference evidence="7 8" key="1">
    <citation type="submission" date="2020-04" db="EMBL/GenBank/DDBJ databases">
        <title>Sequencing and Assembly of C. fimi.</title>
        <authorList>
            <person name="Ramsey A.R."/>
        </authorList>
    </citation>
    <scope>NUCLEOTIDE SEQUENCE [LARGE SCALE GENOMIC DNA]</scope>
    <source>
        <strain evidence="7 8">SB</strain>
    </source>
</reference>
<keyword evidence="3" id="KW-0547">Nucleotide-binding</keyword>
<feature type="domain" description="ABC transporter" evidence="6">
    <location>
        <begin position="31"/>
        <end position="271"/>
    </location>
</feature>
<dbReference type="InterPro" id="IPR003593">
    <property type="entry name" value="AAA+_ATPase"/>
</dbReference>
<dbReference type="Pfam" id="PF00005">
    <property type="entry name" value="ABC_tran"/>
    <property type="match status" value="1"/>
</dbReference>
<dbReference type="PROSITE" id="PS00211">
    <property type="entry name" value="ABC_TRANSPORTER_1"/>
    <property type="match status" value="1"/>
</dbReference>
<evidence type="ECO:0000313" key="7">
    <source>
        <dbReference type="EMBL" id="NMR20507.1"/>
    </source>
</evidence>
<keyword evidence="4 7" id="KW-0067">ATP-binding</keyword>
<evidence type="ECO:0000256" key="3">
    <source>
        <dbReference type="ARBA" id="ARBA00022741"/>
    </source>
</evidence>
<comment type="caution">
    <text evidence="7">The sequence shown here is derived from an EMBL/GenBank/DDBJ whole genome shotgun (WGS) entry which is preliminary data.</text>
</comment>
<evidence type="ECO:0000313" key="8">
    <source>
        <dbReference type="Proteomes" id="UP000562124"/>
    </source>
</evidence>
<organism evidence="7 8">
    <name type="scientific">Cellulomonas fimi</name>
    <dbReference type="NCBI Taxonomy" id="1708"/>
    <lineage>
        <taxon>Bacteria</taxon>
        <taxon>Bacillati</taxon>
        <taxon>Actinomycetota</taxon>
        <taxon>Actinomycetes</taxon>
        <taxon>Micrococcales</taxon>
        <taxon>Cellulomonadaceae</taxon>
        <taxon>Cellulomonas</taxon>
    </lineage>
</organism>
<proteinExistence type="inferred from homology"/>
<dbReference type="SUPFAM" id="SSF52540">
    <property type="entry name" value="P-loop containing nucleoside triphosphate hydrolases"/>
    <property type="match status" value="1"/>
</dbReference>
<feature type="region of interest" description="Disordered" evidence="5">
    <location>
        <begin position="1"/>
        <end position="21"/>
    </location>
</feature>
<name>A0A7Y0QIN7_CELFI</name>
<keyword evidence="8" id="KW-1185">Reference proteome</keyword>
<dbReference type="GO" id="GO:0016887">
    <property type="term" value="F:ATP hydrolysis activity"/>
    <property type="evidence" value="ECO:0007669"/>
    <property type="project" value="InterPro"/>
</dbReference>
<dbReference type="InterPro" id="IPR017871">
    <property type="entry name" value="ABC_transporter-like_CS"/>
</dbReference>
<evidence type="ECO:0000256" key="2">
    <source>
        <dbReference type="ARBA" id="ARBA00022448"/>
    </source>
</evidence>
<dbReference type="EMBL" id="JABCJJ010000013">
    <property type="protein sequence ID" value="NMR20507.1"/>
    <property type="molecule type" value="Genomic_DNA"/>
</dbReference>
<dbReference type="InterPro" id="IPR050319">
    <property type="entry name" value="ABC_transp_ATP-bind"/>
</dbReference>
<keyword evidence="2" id="KW-0813">Transport</keyword>
<dbReference type="Gene3D" id="3.40.50.300">
    <property type="entry name" value="P-loop containing nucleotide triphosphate hydrolases"/>
    <property type="match status" value="1"/>
</dbReference>
<dbReference type="Proteomes" id="UP000562124">
    <property type="component" value="Unassembled WGS sequence"/>
</dbReference>
<sequence length="302" mass="31897">MRDSQPAAPRPGAASPGVPRAGAAPTGVPLLVAEQLRVDLGGRPVLRGVDLTVHAGEVVGLIGETGSGKTTLARAALGLVRPAAGRVTVDGVEPSTLRPRALRRFRREGHLQYVFQDPLRSLHPDRTVGRSVAEGLEVQGGLRAGEISARVAETLADVGLDPELADRHPGQLSGGQRQRVAIARALAVRPRLLLCDEPVSALDAAHRHHVLQLLDRLGRDGLGLLVISHDLGSVAAISDRVLVLHRGRVVEHGTTAEVLASPQHPYTRMLLASNGTLAGRGASVELRNRLRAELEADQLAHA</sequence>
<comment type="similarity">
    <text evidence="1">Belongs to the ABC transporter superfamily.</text>
</comment>
<dbReference type="RefSeq" id="WP_169324887.1">
    <property type="nucleotide sequence ID" value="NZ_JABCJJ010000013.1"/>
</dbReference>
<protein>
    <submittedName>
        <fullName evidence="7">ABC transporter ATP-binding protein</fullName>
    </submittedName>
</protein>